<reference evidence="1 2" key="1">
    <citation type="submission" date="2015-12" db="EMBL/GenBank/DDBJ databases">
        <authorList>
            <person name="Shamseldin A."/>
            <person name="Moawad H."/>
            <person name="Abd El-Rahim W.M."/>
            <person name="Sadowsky M.J."/>
        </authorList>
    </citation>
    <scope>NUCLEOTIDE SEQUENCE [LARGE SCALE GENOMIC DNA]</scope>
    <source>
        <strain evidence="1 2">WF1</strain>
    </source>
</reference>
<evidence type="ECO:0000313" key="1">
    <source>
        <dbReference type="EMBL" id="OQK15708.1"/>
    </source>
</evidence>
<accession>A0A1V8M2G6</accession>
<dbReference type="EMBL" id="LPUF01000003">
    <property type="protein sequence ID" value="OQK15708.1"/>
    <property type="molecule type" value="Genomic_DNA"/>
</dbReference>
<sequence length="79" mass="9154">MNLNYVTILNIAKQGNWEKAHHQIQPGTDPMACLVHAYLHRVEGDIANAKYWYKRAGTSIPDITLEQEWERLHALVQEN</sequence>
<dbReference type="RefSeq" id="WP_080523944.1">
    <property type="nucleotide sequence ID" value="NZ_LPUF01000003.1"/>
</dbReference>
<comment type="caution">
    <text evidence="1">The sequence shown here is derived from an EMBL/GenBank/DDBJ whole genome shotgun (WGS) entry which is preliminary data.</text>
</comment>
<dbReference type="Proteomes" id="UP000191980">
    <property type="component" value="Unassembled WGS sequence"/>
</dbReference>
<keyword evidence="2" id="KW-1185">Reference proteome</keyword>
<protein>
    <submittedName>
        <fullName evidence="1">Uncharacterized protein</fullName>
    </submittedName>
</protein>
<organism evidence="1 2">
    <name type="scientific">Methyloprofundus sedimenti</name>
    <dbReference type="NCBI Taxonomy" id="1420851"/>
    <lineage>
        <taxon>Bacteria</taxon>
        <taxon>Pseudomonadati</taxon>
        <taxon>Pseudomonadota</taxon>
        <taxon>Gammaproteobacteria</taxon>
        <taxon>Methylococcales</taxon>
        <taxon>Methylococcaceae</taxon>
        <taxon>Methyloprofundus</taxon>
    </lineage>
</organism>
<proteinExistence type="predicted"/>
<evidence type="ECO:0000313" key="2">
    <source>
        <dbReference type="Proteomes" id="UP000191980"/>
    </source>
</evidence>
<name>A0A1V8M2G6_9GAMM</name>
<dbReference type="AlphaFoldDB" id="A0A1V8M2G6"/>
<gene>
    <name evidence="1" type="ORF">AU255_15975</name>
</gene>
<dbReference type="OrthoDB" id="370799at2"/>